<dbReference type="GO" id="GO:0005770">
    <property type="term" value="C:late endosome"/>
    <property type="evidence" value="ECO:0007669"/>
    <property type="project" value="TreeGrafter"/>
</dbReference>
<dbReference type="EMBL" id="ML004910">
    <property type="protein sequence ID" value="RKP22102.1"/>
    <property type="molecule type" value="Genomic_DNA"/>
</dbReference>
<dbReference type="InterPro" id="IPR015943">
    <property type="entry name" value="WD40/YVTN_repeat-like_dom_sf"/>
</dbReference>
<dbReference type="InterPro" id="IPR000547">
    <property type="entry name" value="Clathrin_H-chain/VPS_repeat"/>
</dbReference>
<dbReference type="Pfam" id="PF23556">
    <property type="entry name" value="TPR_Vps41"/>
    <property type="match status" value="1"/>
</dbReference>
<gene>
    <name evidence="5" type="ORF">ROZALSC1DRAFT_26529</name>
</gene>
<evidence type="ECO:0000313" key="5">
    <source>
        <dbReference type="EMBL" id="RKP22102.1"/>
    </source>
</evidence>
<evidence type="ECO:0000259" key="4">
    <source>
        <dbReference type="Pfam" id="PF23411"/>
    </source>
</evidence>
<dbReference type="InterPro" id="IPR057780">
    <property type="entry name" value="Beta-prop_Vps41"/>
</dbReference>
<dbReference type="InterPro" id="IPR001680">
    <property type="entry name" value="WD40_rpt"/>
</dbReference>
<dbReference type="AlphaFoldDB" id="A0A4P9YRW5"/>
<sequence length="768" mass="88738">MEKESISPNKHDIENEYPETIISQMGDFDEPLIKYKKLDGSFKVLMDEKSASFTSLKVSEKYIMCGTDRGAILILDLDGNLIKKFDKHIAKVNCIDVDGKQEFVASCGDDGKAFIYSLNSNNVYEYFSRSPLLSISLEPNYSSSKTFAFGGVDGNLYLNEKSWLGHKDKILHNGQGPVRMIKWRENFIAWIDKQIKVFDLSNGRINVINDESSECSQIAWDKDGNLIIADGNNIQICFIKVIKYFSNKMKNIVRITKSFHGDFESYGLGLFQSKICILSIAPEENIQRPEIILMDFEGDEISNEVLLLPSYKQTNFRYQMEFLQSGELFYVIGERDIISGSSRSFDDHIEWLCQHNLYEKAILEIKAQNQQKDTNRLLLIQIGEKYLENSFDLGQFSEAARMTPVIFSDDSALWEIWVKKFCDRQNGFWLMPYIPLDNPRLPPPVYQAILNDCLKNNQSEFLEAIKIWPIILYNISELINAVEESLIFQQDNKILLTALAKLLTLNGQHEQAIICYLKLRDPDVFKIVLQFDLFDCIENNINLLLLFENSMGLDFLIHYYEKFSVDKIVKCLETHKDCLLKFLDEIYWKDSTVALKYHDLQLELYCELDRPKIIQFLRTSNYYSIEKAFSLCKSLDLTEEMIFLLGRMGNFREALKLIIEKIKDPQAAIDFAKEQEDDQLWEDLVNYSVDKPEFIVSLLHNLGGKLEAKNVVLKIPSGMNILDLKESLLSILSDYRLQLYTGKHLPYDVLLTKYFNALDCVASLATEE</sequence>
<protein>
    <submittedName>
        <fullName evidence="5">ARM repeat-containing protein</fullName>
    </submittedName>
</protein>
<dbReference type="PANTHER" id="PTHR12616:SF1">
    <property type="entry name" value="VACUOLAR PROTEIN SORTING-ASSOCIATED PROTEIN 41 HOMOLOG"/>
    <property type="match status" value="1"/>
</dbReference>
<accession>A0A4P9YRW5</accession>
<organism evidence="5 6">
    <name type="scientific">Rozella allomycis (strain CSF55)</name>
    <dbReference type="NCBI Taxonomy" id="988480"/>
    <lineage>
        <taxon>Eukaryota</taxon>
        <taxon>Fungi</taxon>
        <taxon>Fungi incertae sedis</taxon>
        <taxon>Cryptomycota</taxon>
        <taxon>Cryptomycota incertae sedis</taxon>
        <taxon>Rozella</taxon>
    </lineage>
</organism>
<feature type="domain" description="Vps41 beta-propeller" evidence="4">
    <location>
        <begin position="34"/>
        <end position="338"/>
    </location>
</feature>
<dbReference type="GO" id="GO:0034058">
    <property type="term" value="P:endosomal vesicle fusion"/>
    <property type="evidence" value="ECO:0007669"/>
    <property type="project" value="TreeGrafter"/>
</dbReference>
<evidence type="ECO:0000256" key="1">
    <source>
        <dbReference type="ARBA" id="ARBA00022448"/>
    </source>
</evidence>
<keyword evidence="1" id="KW-0813">Transport</keyword>
<dbReference type="InterPro" id="IPR045111">
    <property type="entry name" value="Vps41/Vps8"/>
</dbReference>
<dbReference type="Gene3D" id="2.130.10.10">
    <property type="entry name" value="YVTN repeat-like/Quinoprotein amine dehydrogenase"/>
    <property type="match status" value="1"/>
</dbReference>
<dbReference type="GO" id="GO:0030897">
    <property type="term" value="C:HOPS complex"/>
    <property type="evidence" value="ECO:0007669"/>
    <property type="project" value="TreeGrafter"/>
</dbReference>
<evidence type="ECO:0000256" key="2">
    <source>
        <dbReference type="ARBA" id="ARBA00022927"/>
    </source>
</evidence>
<dbReference type="GO" id="GO:0006623">
    <property type="term" value="P:protein targeting to vacuole"/>
    <property type="evidence" value="ECO:0007669"/>
    <property type="project" value="InterPro"/>
</dbReference>
<dbReference type="Pfam" id="PF23411">
    <property type="entry name" value="Beta-prop_Vps41"/>
    <property type="match status" value="1"/>
</dbReference>
<dbReference type="PROSITE" id="PS50236">
    <property type="entry name" value="CHCR"/>
    <property type="match status" value="1"/>
</dbReference>
<reference evidence="6" key="1">
    <citation type="journal article" date="2018" name="Nat. Microbiol.">
        <title>Leveraging single-cell genomics to expand the fungal tree of life.</title>
        <authorList>
            <person name="Ahrendt S.R."/>
            <person name="Quandt C.A."/>
            <person name="Ciobanu D."/>
            <person name="Clum A."/>
            <person name="Salamov A."/>
            <person name="Andreopoulos B."/>
            <person name="Cheng J.F."/>
            <person name="Woyke T."/>
            <person name="Pelin A."/>
            <person name="Henrissat B."/>
            <person name="Reynolds N.K."/>
            <person name="Benny G.L."/>
            <person name="Smith M.E."/>
            <person name="James T.Y."/>
            <person name="Grigoriev I.V."/>
        </authorList>
    </citation>
    <scope>NUCLEOTIDE SEQUENCE [LARGE SCALE GENOMIC DNA]</scope>
    <source>
        <strain evidence="6">CSF55</strain>
    </source>
</reference>
<proteinExistence type="predicted"/>
<evidence type="ECO:0000313" key="6">
    <source>
        <dbReference type="Proteomes" id="UP000281549"/>
    </source>
</evidence>
<dbReference type="Gene3D" id="1.25.40.10">
    <property type="entry name" value="Tetratricopeptide repeat domain"/>
    <property type="match status" value="1"/>
</dbReference>
<dbReference type="PANTHER" id="PTHR12616">
    <property type="entry name" value="VACUOLAR PROTEIN SORTING VPS41"/>
    <property type="match status" value="1"/>
</dbReference>
<dbReference type="SUPFAM" id="SSF50978">
    <property type="entry name" value="WD40 repeat-like"/>
    <property type="match status" value="1"/>
</dbReference>
<dbReference type="GO" id="GO:0009267">
    <property type="term" value="P:cellular response to starvation"/>
    <property type="evidence" value="ECO:0007669"/>
    <property type="project" value="TreeGrafter"/>
</dbReference>
<dbReference type="SMART" id="SM00320">
    <property type="entry name" value="WD40"/>
    <property type="match status" value="3"/>
</dbReference>
<dbReference type="SMART" id="SM00299">
    <property type="entry name" value="CLH"/>
    <property type="match status" value="1"/>
</dbReference>
<dbReference type="GO" id="GO:0016236">
    <property type="term" value="P:macroautophagy"/>
    <property type="evidence" value="ECO:0007669"/>
    <property type="project" value="TreeGrafter"/>
</dbReference>
<dbReference type="InterPro" id="IPR011990">
    <property type="entry name" value="TPR-like_helical_dom_sf"/>
</dbReference>
<keyword evidence="2" id="KW-0653">Protein transport</keyword>
<evidence type="ECO:0000256" key="3">
    <source>
        <dbReference type="PROSITE-ProRule" id="PRU01006"/>
    </source>
</evidence>
<name>A0A4P9YRW5_ROZAC</name>
<dbReference type="InterPro" id="IPR036322">
    <property type="entry name" value="WD40_repeat_dom_sf"/>
</dbReference>
<dbReference type="Proteomes" id="UP000281549">
    <property type="component" value="Unassembled WGS sequence"/>
</dbReference>
<feature type="repeat" description="CHCR" evidence="3">
    <location>
        <begin position="544"/>
        <end position="697"/>
    </location>
</feature>